<comment type="caution">
    <text evidence="1">The sequence shown here is derived from an EMBL/GenBank/DDBJ whole genome shotgun (WGS) entry which is preliminary data.</text>
</comment>
<proteinExistence type="predicted"/>
<dbReference type="OrthoDB" id="68373at2"/>
<name>A0A6P2BRL2_9ACTN</name>
<evidence type="ECO:0000313" key="1">
    <source>
        <dbReference type="EMBL" id="TVY99932.1"/>
    </source>
</evidence>
<dbReference type="Proteomes" id="UP000460272">
    <property type="component" value="Unassembled WGS sequence"/>
</dbReference>
<organism evidence="1 2">
    <name type="scientific">Trebonia kvetii</name>
    <dbReference type="NCBI Taxonomy" id="2480626"/>
    <lineage>
        <taxon>Bacteria</taxon>
        <taxon>Bacillati</taxon>
        <taxon>Actinomycetota</taxon>
        <taxon>Actinomycetes</taxon>
        <taxon>Streptosporangiales</taxon>
        <taxon>Treboniaceae</taxon>
        <taxon>Trebonia</taxon>
    </lineage>
</organism>
<sequence length="135" mass="15137">MTQDIPPDAADRARALFGDFIERRWGEARPEFDARWGDHVFMDRFARGWRDMADSAGSFKRIGAPLARRSGDYTVVDVPLIAGRGEAIGKVAFDTAGKVAGLAIKYPRRHRLDPRPVRIFFLGNPEILGLGRTRI</sequence>
<reference evidence="1 2" key="1">
    <citation type="submission" date="2018-11" db="EMBL/GenBank/DDBJ databases">
        <title>Trebonia kvetii gen.nov., sp.nov., a novel acidophilic actinobacterium, and proposal of the new actinobacterial family Treboniaceae fam. nov.</title>
        <authorList>
            <person name="Rapoport D."/>
            <person name="Sagova-Mareckova M."/>
            <person name="Sedlacek I."/>
            <person name="Provaznik J."/>
            <person name="Kralova S."/>
            <person name="Pavlinic D."/>
            <person name="Benes V."/>
            <person name="Kopecky J."/>
        </authorList>
    </citation>
    <scope>NUCLEOTIDE SEQUENCE [LARGE SCALE GENOMIC DNA]</scope>
    <source>
        <strain evidence="1 2">15Tr583</strain>
    </source>
</reference>
<dbReference type="EMBL" id="RPFW01000011">
    <property type="protein sequence ID" value="TVY99932.1"/>
    <property type="molecule type" value="Genomic_DNA"/>
</dbReference>
<keyword evidence="2" id="KW-1185">Reference proteome</keyword>
<evidence type="ECO:0000313" key="2">
    <source>
        <dbReference type="Proteomes" id="UP000460272"/>
    </source>
</evidence>
<accession>A0A6P2BRL2</accession>
<dbReference type="AlphaFoldDB" id="A0A6P2BRL2"/>
<dbReference type="RefSeq" id="WP_145862040.1">
    <property type="nucleotide sequence ID" value="NZ_RPFW01000011.1"/>
</dbReference>
<protein>
    <submittedName>
        <fullName evidence="1">DUF3887 domain-containing protein</fullName>
    </submittedName>
</protein>
<gene>
    <name evidence="1" type="ORF">EAS64_40575</name>
</gene>